<keyword evidence="3" id="KW-1185">Reference proteome</keyword>
<dbReference type="AlphaFoldDB" id="A0A916T0M5"/>
<dbReference type="SUPFAM" id="SSF56349">
    <property type="entry name" value="DNA breaking-rejoining enzymes"/>
    <property type="match status" value="1"/>
</dbReference>
<dbReference type="GO" id="GO:0015074">
    <property type="term" value="P:DNA integration"/>
    <property type="evidence" value="ECO:0007669"/>
    <property type="project" value="InterPro"/>
</dbReference>
<protein>
    <submittedName>
        <fullName evidence="2">Uncharacterized protein</fullName>
    </submittedName>
</protein>
<evidence type="ECO:0000313" key="3">
    <source>
        <dbReference type="Proteomes" id="UP000623067"/>
    </source>
</evidence>
<accession>A0A916T0M5</accession>
<reference evidence="2" key="1">
    <citation type="journal article" date="2014" name="Int. J. Syst. Evol. Microbiol.">
        <title>Complete genome sequence of Corynebacterium casei LMG S-19264T (=DSM 44701T), isolated from a smear-ripened cheese.</title>
        <authorList>
            <consortium name="US DOE Joint Genome Institute (JGI-PGF)"/>
            <person name="Walter F."/>
            <person name="Albersmeier A."/>
            <person name="Kalinowski J."/>
            <person name="Ruckert C."/>
        </authorList>
    </citation>
    <scope>NUCLEOTIDE SEQUENCE</scope>
    <source>
        <strain evidence="2">CGMCC 1.15330</strain>
    </source>
</reference>
<dbReference type="RefSeq" id="WP_188657668.1">
    <property type="nucleotide sequence ID" value="NZ_BMIH01000001.1"/>
</dbReference>
<evidence type="ECO:0000256" key="1">
    <source>
        <dbReference type="ARBA" id="ARBA00023172"/>
    </source>
</evidence>
<organism evidence="2 3">
    <name type="scientific">Sphingomonas metalli</name>
    <dbReference type="NCBI Taxonomy" id="1779358"/>
    <lineage>
        <taxon>Bacteria</taxon>
        <taxon>Pseudomonadati</taxon>
        <taxon>Pseudomonadota</taxon>
        <taxon>Alphaproteobacteria</taxon>
        <taxon>Sphingomonadales</taxon>
        <taxon>Sphingomonadaceae</taxon>
        <taxon>Sphingomonas</taxon>
    </lineage>
</organism>
<dbReference type="InterPro" id="IPR011010">
    <property type="entry name" value="DNA_brk_join_enz"/>
</dbReference>
<dbReference type="Proteomes" id="UP000623067">
    <property type="component" value="Unassembled WGS sequence"/>
</dbReference>
<dbReference type="Gene3D" id="1.10.443.10">
    <property type="entry name" value="Intergrase catalytic core"/>
    <property type="match status" value="1"/>
</dbReference>
<name>A0A916T0M5_9SPHN</name>
<reference evidence="2" key="2">
    <citation type="submission" date="2020-09" db="EMBL/GenBank/DDBJ databases">
        <authorList>
            <person name="Sun Q."/>
            <person name="Zhou Y."/>
        </authorList>
    </citation>
    <scope>NUCLEOTIDE SEQUENCE</scope>
    <source>
        <strain evidence="2">CGMCC 1.15330</strain>
    </source>
</reference>
<dbReference type="GO" id="GO:0006310">
    <property type="term" value="P:DNA recombination"/>
    <property type="evidence" value="ECO:0007669"/>
    <property type="project" value="UniProtKB-KW"/>
</dbReference>
<dbReference type="EMBL" id="BMIH01000001">
    <property type="protein sequence ID" value="GGB23245.1"/>
    <property type="molecule type" value="Genomic_DNA"/>
</dbReference>
<keyword evidence="1" id="KW-0233">DNA recombination</keyword>
<dbReference type="GO" id="GO:0003677">
    <property type="term" value="F:DNA binding"/>
    <property type="evidence" value="ECO:0007669"/>
    <property type="project" value="InterPro"/>
</dbReference>
<sequence length="250" mass="27109">MADAGAGSSPIPIPFVWHDAAYWVPLLLSYGILSREEACGVECEDFVFDVETPFVAIVENMTKSKDGTRPSGLKRPSRRRMVPLHPELLRLNLRGYIEAVEAAGHVGAFPELYQEGLTNVGGKRFYASAGRYQLDHVDGVLPLPRTSDGKRADLHSLRTTGGSALEASETKQLVVDDIMGHAREGTGPRKYSKAWFMKGGAAILARRLEVMVAALTVVTDHLQPAPVRLLAVSERSRTGSAVGCASRKKA</sequence>
<dbReference type="InterPro" id="IPR013762">
    <property type="entry name" value="Integrase-like_cat_sf"/>
</dbReference>
<gene>
    <name evidence="2" type="ORF">GCM10011380_11170</name>
</gene>
<comment type="caution">
    <text evidence="2">The sequence shown here is derived from an EMBL/GenBank/DDBJ whole genome shotgun (WGS) entry which is preliminary data.</text>
</comment>
<evidence type="ECO:0000313" key="2">
    <source>
        <dbReference type="EMBL" id="GGB23245.1"/>
    </source>
</evidence>
<proteinExistence type="predicted"/>